<keyword evidence="2" id="KW-1185">Reference proteome</keyword>
<dbReference type="EMBL" id="LT828648">
    <property type="protein sequence ID" value="SLM48362.1"/>
    <property type="molecule type" value="Genomic_DNA"/>
</dbReference>
<evidence type="ECO:0000313" key="1">
    <source>
        <dbReference type="EMBL" id="SLM48362.1"/>
    </source>
</evidence>
<reference evidence="1 2" key="1">
    <citation type="submission" date="2017-03" db="EMBL/GenBank/DDBJ databases">
        <authorList>
            <person name="Afonso C.L."/>
            <person name="Miller P.J."/>
            <person name="Scott M.A."/>
            <person name="Spackman E."/>
            <person name="Goraichik I."/>
            <person name="Dimitrov K.M."/>
            <person name="Suarez D.L."/>
            <person name="Swayne D.E."/>
        </authorList>
    </citation>
    <scope>NUCLEOTIDE SEQUENCE [LARGE SCALE GENOMIC DNA]</scope>
    <source>
        <strain evidence="1">Genome sequencing of Nitrospira japonica strain NJ11</strain>
    </source>
</reference>
<dbReference type="OrthoDB" id="9790612at2"/>
<dbReference type="Proteomes" id="UP000192042">
    <property type="component" value="Chromosome I"/>
</dbReference>
<dbReference type="RefSeq" id="WP_080886757.1">
    <property type="nucleotide sequence ID" value="NZ_LT828648.1"/>
</dbReference>
<organism evidence="1 2">
    <name type="scientific">Nitrospira japonica</name>
    <dbReference type="NCBI Taxonomy" id="1325564"/>
    <lineage>
        <taxon>Bacteria</taxon>
        <taxon>Pseudomonadati</taxon>
        <taxon>Nitrospirota</taxon>
        <taxon>Nitrospiria</taxon>
        <taxon>Nitrospirales</taxon>
        <taxon>Nitrospiraceae</taxon>
        <taxon>Nitrospira</taxon>
    </lineage>
</organism>
<evidence type="ECO:0000313" key="2">
    <source>
        <dbReference type="Proteomes" id="UP000192042"/>
    </source>
</evidence>
<protein>
    <submittedName>
        <fullName evidence="1">Uncharacterized protein</fullName>
    </submittedName>
</protein>
<accession>A0A1W1I5S8</accession>
<name>A0A1W1I5S8_9BACT</name>
<gene>
    <name evidence="1" type="ORF">NSJP_2190</name>
</gene>
<dbReference type="STRING" id="1325564.NSJP_2190"/>
<dbReference type="KEGG" id="nja:NSJP_2190"/>
<sequence length="157" mass="17834">MAQKFGNGRWVREGFLDNRVEGTVIGRIVLAAVGPVDLFLKGNFKADIAGEIIEFRNRRFEEDDTAAQVIGDMENPQIGTVNLISFDPHPNLVPHPYVEWFSGRSNHFRFELEPDDAWVVAEERRATIDGQSRAIREALADRVVVDRPRSGEESEWI</sequence>
<proteinExistence type="predicted"/>
<dbReference type="AlphaFoldDB" id="A0A1W1I5S8"/>